<comment type="caution">
    <text evidence="1">The sequence shown here is derived from an EMBL/GenBank/DDBJ whole genome shotgun (WGS) entry which is preliminary data.</text>
</comment>
<keyword evidence="2" id="KW-1185">Reference proteome</keyword>
<evidence type="ECO:0000313" key="2">
    <source>
        <dbReference type="Proteomes" id="UP001320706"/>
    </source>
</evidence>
<dbReference type="Proteomes" id="UP001320706">
    <property type="component" value="Unassembled WGS sequence"/>
</dbReference>
<accession>A0ACC3S7N9</accession>
<reference evidence="1" key="1">
    <citation type="submission" date="2024-02" db="EMBL/GenBank/DDBJ databases">
        <title>Metagenome Assembled Genome of Zalaria obscura JY119.</title>
        <authorList>
            <person name="Vighnesh L."/>
            <person name="Jagadeeshwari U."/>
            <person name="Venkata Ramana C."/>
            <person name="Sasikala C."/>
        </authorList>
    </citation>
    <scope>NUCLEOTIDE SEQUENCE</scope>
    <source>
        <strain evidence="1">JY119</strain>
    </source>
</reference>
<sequence>MLGHRRSSSTLVYPAPPNSFHDHRNLRTPIPDAKYPLCKARLIAFLMSSAMASGTRLRARPAHAPGPTFLAYTPNGRKLITVGLNNVIRVFTTGSDAEPVNIDVPQESHTCVAATNDFFVTGAEDGTVCKYSLSTNSLDEILLRSTLPVRDISLSPDGLWAAVASDELVVRVVNTLDMTQVLYLREQSRPVKHVSFDQSGSTLAVSCSDGIVYVYSLSSAQPQLVKRLDGLVKMLETDVQESSKVIWHPDGRALAAPTATRVLQVVSRSDWQHHRSFPSGKGNITAAAWSPNGALLATATDDRNVTLWDTKTQKAIKHIESEREPVLALAWHPTDNLLSYTNNDGELYMHEDFVPSEQASLLEKTLVPAPLNHEPLSEVSGNARRQPTNGARPNGYSRAGTPDSLDEILGPDGSENGDGFIEDDDGAGYAEAFNTNGKRPGAPISAPYSKRPSSGRQWQPRLHEAFQPGSTPWRGNRRYLCLNLTGFIWTVDQDTHHTVTVEFYDRAMHRDFHFTDPFLYDKACLGEHGAVFSCPAADQHPSLIYYRPHETWTARTDWRTQLPPGEEVTALSLSSSCVVVTTSKGYVRVYTLFGVPFRVYRQKNIPAVACASWRDYVLTVGNGPVGGDGATKLMYTIENVKRDGVFQSEDTLPLPDGAELRSVFWSDKGDPCIFDTDGVLLILLHWRTPAQAKWVPLLDTTQLERLAAGRKEESYWPVAVAMDKFHCIILKGGEKYPYFPRPLLSDFAFNIPVSSREKDEDEMEDGDGVTETQRLEESFVRNSLLLDLQEDLVQHTNATHAQKSEVAKREVEVDKVLLQLLAAECREGEERGMKALEIVSLMKDRTGRMLEAAGKIAARFNRDVLGEKITQLAERRLVGLADEDEL</sequence>
<proteinExistence type="predicted"/>
<protein>
    <submittedName>
        <fullName evidence="1">DNA polymerase alpha accessory factor Mcl1</fullName>
    </submittedName>
</protein>
<gene>
    <name evidence="1" type="primary">mcl1</name>
    <name evidence="1" type="ORF">M8818_006141</name>
</gene>
<organism evidence="1 2">
    <name type="scientific">Zalaria obscura</name>
    <dbReference type="NCBI Taxonomy" id="2024903"/>
    <lineage>
        <taxon>Eukaryota</taxon>
        <taxon>Fungi</taxon>
        <taxon>Dikarya</taxon>
        <taxon>Ascomycota</taxon>
        <taxon>Pezizomycotina</taxon>
        <taxon>Dothideomycetes</taxon>
        <taxon>Dothideomycetidae</taxon>
        <taxon>Dothideales</taxon>
        <taxon>Zalariaceae</taxon>
        <taxon>Zalaria</taxon>
    </lineage>
</organism>
<dbReference type="EMBL" id="JAMKPW020000038">
    <property type="protein sequence ID" value="KAK8200825.1"/>
    <property type="molecule type" value="Genomic_DNA"/>
</dbReference>
<evidence type="ECO:0000313" key="1">
    <source>
        <dbReference type="EMBL" id="KAK8200825.1"/>
    </source>
</evidence>
<name>A0ACC3S7N9_9PEZI</name>